<reference evidence="2 3" key="1">
    <citation type="journal article" date="2023" name="Commun. Biol.">
        <title>Genome analysis of Parmales, the sister group of diatoms, reveals the evolutionary specialization of diatoms from phago-mixotrophs to photoautotrophs.</title>
        <authorList>
            <person name="Ban H."/>
            <person name="Sato S."/>
            <person name="Yoshikawa S."/>
            <person name="Yamada K."/>
            <person name="Nakamura Y."/>
            <person name="Ichinomiya M."/>
            <person name="Sato N."/>
            <person name="Blanc-Mathieu R."/>
            <person name="Endo H."/>
            <person name="Kuwata A."/>
            <person name="Ogata H."/>
        </authorList>
    </citation>
    <scope>NUCLEOTIDE SEQUENCE [LARGE SCALE GENOMIC DNA]</scope>
</reference>
<dbReference type="InterPro" id="IPR025893">
    <property type="entry name" value="Tocopherol_cyclase"/>
</dbReference>
<dbReference type="Pfam" id="PF14249">
    <property type="entry name" value="Tocopherol_cycl"/>
    <property type="match status" value="1"/>
</dbReference>
<dbReference type="Proteomes" id="UP001165060">
    <property type="component" value="Unassembled WGS sequence"/>
</dbReference>
<feature type="signal peptide" evidence="1">
    <location>
        <begin position="1"/>
        <end position="17"/>
    </location>
</feature>
<evidence type="ECO:0000256" key="1">
    <source>
        <dbReference type="SAM" id="SignalP"/>
    </source>
</evidence>
<accession>A0ABQ6N1V3</accession>
<organism evidence="2 3">
    <name type="scientific">Tetraparma gracilis</name>
    <dbReference type="NCBI Taxonomy" id="2962635"/>
    <lineage>
        <taxon>Eukaryota</taxon>
        <taxon>Sar</taxon>
        <taxon>Stramenopiles</taxon>
        <taxon>Ochrophyta</taxon>
        <taxon>Bolidophyceae</taxon>
        <taxon>Parmales</taxon>
        <taxon>Triparmaceae</taxon>
        <taxon>Tetraparma</taxon>
    </lineage>
</organism>
<dbReference type="EMBL" id="BRYB01000801">
    <property type="protein sequence ID" value="GMI38006.1"/>
    <property type="molecule type" value="Genomic_DNA"/>
</dbReference>
<dbReference type="PANTHER" id="PTHR35309">
    <property type="match status" value="1"/>
</dbReference>
<protein>
    <recommendedName>
        <fullName evidence="4">Tocopherol cyclase</fullName>
    </recommendedName>
</protein>
<comment type="caution">
    <text evidence="2">The sequence shown here is derived from an EMBL/GenBank/DDBJ whole genome shotgun (WGS) entry which is preliminary data.</text>
</comment>
<evidence type="ECO:0000313" key="3">
    <source>
        <dbReference type="Proteomes" id="UP001165060"/>
    </source>
</evidence>
<evidence type="ECO:0008006" key="4">
    <source>
        <dbReference type="Google" id="ProtNLM"/>
    </source>
</evidence>
<evidence type="ECO:0000313" key="2">
    <source>
        <dbReference type="EMBL" id="GMI38006.1"/>
    </source>
</evidence>
<feature type="chain" id="PRO_5045867456" description="Tocopherol cyclase" evidence="1">
    <location>
        <begin position="18"/>
        <end position="427"/>
    </location>
</feature>
<keyword evidence="1" id="KW-0732">Signal</keyword>
<gene>
    <name evidence="2" type="ORF">TeGR_g11479</name>
</gene>
<dbReference type="PANTHER" id="PTHR35309:SF4">
    <property type="entry name" value="TOCOPHEROL CYCLASE"/>
    <property type="match status" value="1"/>
</dbReference>
<proteinExistence type="predicted"/>
<name>A0ABQ6N1V3_9STRA</name>
<sequence>MLLLAPLLLVLLGGVHGLPLPPPLAPSLASITPPHSWSHLPRSSPPPPGFFEGWYYRVTADVATPADPWPSASHTFALIVSCQTLKNGTTVAAIQAAHAVANRVGCEIGTPSYAFAEVSSSPSSPSSPPLRFESSPTSLALSSVLSPTSRFSITPTSLSATLPGNVSFSLSLSPSAGWGAPGAQRSTAGWLSRLPLADPQWQVLAADGRCEGRVTFPPLPPVEFKGARLYEEKNWGRRFPRRWFWMQCNSFPAEAGLTLTVGGGEREIPRLLGGTENLGLIGIHLNSTFYEFAPWSSQLSWEVEWGSWKLWAKNDEGEAVIISARCGQDQGQALQVPMEGGLEWACRDAYCGRVEVSLWDRAGEIVLDKAESTTCGVEIGGGGWAPGESWAAESRMNWLLKFVVKWPGKIGRWAARVRRRATRVLTT</sequence>
<keyword evidence="3" id="KW-1185">Reference proteome</keyword>